<dbReference type="RefSeq" id="WP_058724771.1">
    <property type="nucleotide sequence ID" value="NZ_LDQC01000022.1"/>
</dbReference>
<comment type="caution">
    <text evidence="2">The sequence shown here is derived from an EMBL/GenBank/DDBJ whole genome shotgun (WGS) entry which is preliminary data.</text>
</comment>
<accession>A0A175S1V2</accession>
<keyword evidence="1" id="KW-1133">Transmembrane helix</keyword>
<proteinExistence type="predicted"/>
<evidence type="ECO:0000313" key="2">
    <source>
        <dbReference type="EMBL" id="KTR09080.1"/>
    </source>
</evidence>
<reference evidence="2 3" key="1">
    <citation type="journal article" date="2016" name="Front. Microbiol.">
        <title>Genomic Resource of Rice Seed Associated Bacteria.</title>
        <authorList>
            <person name="Midha S."/>
            <person name="Bansal K."/>
            <person name="Sharma S."/>
            <person name="Kumar N."/>
            <person name="Patil P.P."/>
            <person name="Chaudhry V."/>
            <person name="Patil P.B."/>
        </authorList>
    </citation>
    <scope>NUCLEOTIDE SEQUENCE [LARGE SCALE GENOMIC DNA]</scope>
    <source>
        <strain evidence="2 3">NS184</strain>
    </source>
</reference>
<dbReference type="PATRIC" id="fig|33881.3.peg.985"/>
<feature type="transmembrane region" description="Helical" evidence="1">
    <location>
        <begin position="40"/>
        <end position="62"/>
    </location>
</feature>
<keyword evidence="1" id="KW-0472">Membrane</keyword>
<dbReference type="Proteomes" id="UP000078252">
    <property type="component" value="Unassembled WGS sequence"/>
</dbReference>
<feature type="transmembrane region" description="Helical" evidence="1">
    <location>
        <begin position="69"/>
        <end position="88"/>
    </location>
</feature>
<protein>
    <submittedName>
        <fullName evidence="2">Uncharacterized protein</fullName>
    </submittedName>
</protein>
<gene>
    <name evidence="2" type="ORF">NS184_03595</name>
</gene>
<evidence type="ECO:0000256" key="1">
    <source>
        <dbReference type="SAM" id="Phobius"/>
    </source>
</evidence>
<name>A0A175S1V2_9MICO</name>
<sequence length="119" mass="12594">MTSQQARPQVVTVSVVLWIVWLAGCVLASVIGFVEFPASVLVTVISVVLSLVIWALVAWAVLRVWRGSATARIVLVVVAAARALLSIGDGVTTLLLVALSVVAAVLLFVPAARAFFTRR</sequence>
<organism evidence="2 3">
    <name type="scientific">Curtobacterium luteum</name>
    <dbReference type="NCBI Taxonomy" id="33881"/>
    <lineage>
        <taxon>Bacteria</taxon>
        <taxon>Bacillati</taxon>
        <taxon>Actinomycetota</taxon>
        <taxon>Actinomycetes</taxon>
        <taxon>Micrococcales</taxon>
        <taxon>Microbacteriaceae</taxon>
        <taxon>Curtobacterium</taxon>
    </lineage>
</organism>
<feature type="transmembrane region" description="Helical" evidence="1">
    <location>
        <begin position="12"/>
        <end position="34"/>
    </location>
</feature>
<feature type="transmembrane region" description="Helical" evidence="1">
    <location>
        <begin position="94"/>
        <end position="116"/>
    </location>
</feature>
<evidence type="ECO:0000313" key="3">
    <source>
        <dbReference type="Proteomes" id="UP000078252"/>
    </source>
</evidence>
<dbReference type="PROSITE" id="PS51257">
    <property type="entry name" value="PROKAR_LIPOPROTEIN"/>
    <property type="match status" value="1"/>
</dbReference>
<dbReference type="EMBL" id="LDQC01000022">
    <property type="protein sequence ID" value="KTR09080.1"/>
    <property type="molecule type" value="Genomic_DNA"/>
</dbReference>
<keyword evidence="1" id="KW-0812">Transmembrane</keyword>
<dbReference type="AlphaFoldDB" id="A0A175S1V2"/>